<evidence type="ECO:0000259" key="4">
    <source>
        <dbReference type="Pfam" id="PF17853"/>
    </source>
</evidence>
<evidence type="ECO:0000259" key="2">
    <source>
        <dbReference type="Pfam" id="PF05651"/>
    </source>
</evidence>
<dbReference type="PANTHER" id="PTHR33744">
    <property type="entry name" value="CARBOHYDRATE DIACID REGULATOR"/>
    <property type="match status" value="1"/>
</dbReference>
<dbReference type="Gene3D" id="1.10.10.2840">
    <property type="entry name" value="PucR C-terminal helix-turn-helix domain"/>
    <property type="match status" value="1"/>
</dbReference>
<keyword evidence="6" id="KW-1185">Reference proteome</keyword>
<gene>
    <name evidence="5" type="ORF">GCM10009821_09520</name>
</gene>
<evidence type="ECO:0000256" key="1">
    <source>
        <dbReference type="ARBA" id="ARBA00006754"/>
    </source>
</evidence>
<dbReference type="Pfam" id="PF05651">
    <property type="entry name" value="Diacid_rec"/>
    <property type="match status" value="1"/>
</dbReference>
<dbReference type="RefSeq" id="WP_344325132.1">
    <property type="nucleotide sequence ID" value="NZ_BAAAPY010000002.1"/>
</dbReference>
<dbReference type="EMBL" id="BAAAPY010000002">
    <property type="protein sequence ID" value="GAA2073335.1"/>
    <property type="molecule type" value="Genomic_DNA"/>
</dbReference>
<dbReference type="InterPro" id="IPR025736">
    <property type="entry name" value="PucR_C-HTH_dom"/>
</dbReference>
<feature type="domain" description="CdaR GGDEF-like" evidence="4">
    <location>
        <begin position="150"/>
        <end position="260"/>
    </location>
</feature>
<dbReference type="InterPro" id="IPR041522">
    <property type="entry name" value="CdaR_GGDEF"/>
</dbReference>
<accession>A0ABN2VUW4</accession>
<evidence type="ECO:0000313" key="6">
    <source>
        <dbReference type="Proteomes" id="UP001501480"/>
    </source>
</evidence>
<organism evidence="5 6">
    <name type="scientific">Aeromicrobium halocynthiae</name>
    <dbReference type="NCBI Taxonomy" id="560557"/>
    <lineage>
        <taxon>Bacteria</taxon>
        <taxon>Bacillati</taxon>
        <taxon>Actinomycetota</taxon>
        <taxon>Actinomycetes</taxon>
        <taxon>Propionibacteriales</taxon>
        <taxon>Nocardioidaceae</taxon>
        <taxon>Aeromicrobium</taxon>
    </lineage>
</organism>
<comment type="similarity">
    <text evidence="1">Belongs to the CdaR family.</text>
</comment>
<reference evidence="5 6" key="1">
    <citation type="journal article" date="2019" name="Int. J. Syst. Evol. Microbiol.">
        <title>The Global Catalogue of Microorganisms (GCM) 10K type strain sequencing project: providing services to taxonomists for standard genome sequencing and annotation.</title>
        <authorList>
            <consortium name="The Broad Institute Genomics Platform"/>
            <consortium name="The Broad Institute Genome Sequencing Center for Infectious Disease"/>
            <person name="Wu L."/>
            <person name="Ma J."/>
        </authorList>
    </citation>
    <scope>NUCLEOTIDE SEQUENCE [LARGE SCALE GENOMIC DNA]</scope>
    <source>
        <strain evidence="5 6">JCM 15749</strain>
    </source>
</reference>
<protein>
    <submittedName>
        <fullName evidence="5">Sugar diacid recognition domain-containing protein</fullName>
    </submittedName>
</protein>
<evidence type="ECO:0000259" key="3">
    <source>
        <dbReference type="Pfam" id="PF13556"/>
    </source>
</evidence>
<dbReference type="InterPro" id="IPR008599">
    <property type="entry name" value="Diacid_rec"/>
</dbReference>
<feature type="domain" description="Putative sugar diacid recognition" evidence="2">
    <location>
        <begin position="10"/>
        <end position="140"/>
    </location>
</feature>
<dbReference type="Pfam" id="PF13556">
    <property type="entry name" value="HTH_30"/>
    <property type="match status" value="1"/>
</dbReference>
<name>A0ABN2VUW4_9ACTN</name>
<dbReference type="Proteomes" id="UP001501480">
    <property type="component" value="Unassembled WGS sequence"/>
</dbReference>
<proteinExistence type="inferred from homology"/>
<dbReference type="PANTHER" id="PTHR33744:SF15">
    <property type="entry name" value="CARBOHYDRATE DIACID REGULATOR"/>
    <property type="match status" value="1"/>
</dbReference>
<sequence length="382" mass="40444">MDPLVDGLGPDLARRIVERAMDRLGHNVNVMDADGVIVGSGDLSRLGEVHEGALLAIRGGRTVTVDQALADRMSGVRPGVNAPIVVDGRTVGAIGLTGDPETLGEVGHLLQMAAELMVQQAADLDDEQWRSTRLDTVVRALVRPDQDSAERATVRRRAEGLGIDLDVPRHAVLVLPRRGPVDGRVHAARRALHRSGLHLLTALLEPEQLLVLVPDDVATEALLSALGPVRREVVLVVGPSLGPGVDALPISCAAALDVVAVRPPGHPADDADVVLRWTDDPLPALVAGLDDDWRTAALADPWNRLATADAVLATTVVAYLESGGDLAATAAHLHVHRNTLRYRLDRAATLSGVDVRDVRGAAHLLVGAVRTGRLCMRTVADD</sequence>
<dbReference type="InterPro" id="IPR051448">
    <property type="entry name" value="CdaR-like_regulators"/>
</dbReference>
<dbReference type="Pfam" id="PF17853">
    <property type="entry name" value="GGDEF_2"/>
    <property type="match status" value="1"/>
</dbReference>
<evidence type="ECO:0000313" key="5">
    <source>
        <dbReference type="EMBL" id="GAA2073335.1"/>
    </source>
</evidence>
<dbReference type="InterPro" id="IPR042070">
    <property type="entry name" value="PucR_C-HTH_sf"/>
</dbReference>
<feature type="domain" description="PucR C-terminal helix-turn-helix" evidence="3">
    <location>
        <begin position="312"/>
        <end position="366"/>
    </location>
</feature>
<comment type="caution">
    <text evidence="5">The sequence shown here is derived from an EMBL/GenBank/DDBJ whole genome shotgun (WGS) entry which is preliminary data.</text>
</comment>